<protein>
    <recommendedName>
        <fullName evidence="5">AsmA protein</fullName>
    </recommendedName>
</protein>
<organism evidence="3 4">
    <name type="scientific">Rhodanobacter panaciterrae</name>
    <dbReference type="NCBI Taxonomy" id="490572"/>
    <lineage>
        <taxon>Bacteria</taxon>
        <taxon>Pseudomonadati</taxon>
        <taxon>Pseudomonadota</taxon>
        <taxon>Gammaproteobacteria</taxon>
        <taxon>Lysobacterales</taxon>
        <taxon>Rhodanobacteraceae</taxon>
        <taxon>Rhodanobacter</taxon>
    </lineage>
</organism>
<accession>A0ABQ2ZN69</accession>
<dbReference type="InterPro" id="IPR008023">
    <property type="entry name" value="DUF748"/>
</dbReference>
<evidence type="ECO:0000256" key="1">
    <source>
        <dbReference type="SAM" id="MobiDB-lite"/>
    </source>
</evidence>
<keyword evidence="2" id="KW-0812">Transmembrane</keyword>
<name>A0ABQ2ZN69_9GAMM</name>
<keyword evidence="4" id="KW-1185">Reference proteome</keyword>
<reference evidence="4" key="1">
    <citation type="journal article" date="2019" name="Int. J. Syst. Evol. Microbiol.">
        <title>The Global Catalogue of Microorganisms (GCM) 10K type strain sequencing project: providing services to taxonomists for standard genome sequencing and annotation.</title>
        <authorList>
            <consortium name="The Broad Institute Genomics Platform"/>
            <consortium name="The Broad Institute Genome Sequencing Center for Infectious Disease"/>
            <person name="Wu L."/>
            <person name="Ma J."/>
        </authorList>
    </citation>
    <scope>NUCLEOTIDE SEQUENCE [LARGE SCALE GENOMIC DNA]</scope>
    <source>
        <strain evidence="4">KCTC 22232</strain>
    </source>
</reference>
<dbReference type="Proteomes" id="UP000621898">
    <property type="component" value="Unassembled WGS sequence"/>
</dbReference>
<gene>
    <name evidence="3" type="ORF">GCM10008098_07390</name>
</gene>
<dbReference type="PANTHER" id="PTHR30441:SF4">
    <property type="entry name" value="PROTEIN ASMA"/>
    <property type="match status" value="1"/>
</dbReference>
<evidence type="ECO:0000313" key="4">
    <source>
        <dbReference type="Proteomes" id="UP000621898"/>
    </source>
</evidence>
<proteinExistence type="predicted"/>
<dbReference type="Pfam" id="PF05359">
    <property type="entry name" value="DUF748"/>
    <property type="match status" value="1"/>
</dbReference>
<dbReference type="InterPro" id="IPR052894">
    <property type="entry name" value="AsmA-related"/>
</dbReference>
<keyword evidence="2" id="KW-0472">Membrane</keyword>
<dbReference type="EMBL" id="BMXT01000001">
    <property type="protein sequence ID" value="GGY18051.1"/>
    <property type="molecule type" value="Genomic_DNA"/>
</dbReference>
<dbReference type="RefSeq" id="WP_189439803.1">
    <property type="nucleotide sequence ID" value="NZ_BMXT01000001.1"/>
</dbReference>
<evidence type="ECO:0000256" key="2">
    <source>
        <dbReference type="SAM" id="Phobius"/>
    </source>
</evidence>
<evidence type="ECO:0008006" key="5">
    <source>
        <dbReference type="Google" id="ProtNLM"/>
    </source>
</evidence>
<sequence length="576" mass="58815">MKRLLIGIVVVVLMVVVLGVGALLLVDVNHFRPQIQTTLSKALGREVTLGKLHVAVWEGSLDADDIHIGDDPAFGTQPFISAHSLELGVRLWPLLLHRELQITSLTLDQPSVSLSQNRDGNWNFATFGGRGAAAPTPAATPANTPSQPLAFSVDQLRIKDGRIDVARAVGGARSYQNVQLSADHVGLGAAFPFSMSAAIAGGGTLQLDGKLGPWNATNAVLTPVDAHLVMHNLDLVGAGLMSSSAGVGGVLDIDTRINSDKGALQSKGGIDARQLKLVAAGSASPRPVRIDYEASYELSSGRGSIDHSTLGIGATHVTINGSFDNRLKVMQLDLHINGKQLPVDDLEPLLPVFGVVLPKNSSLSGGTLGVDMHAQGPLDALVITGPVTLDNSRLNGFSLGSKLGGALTLAGIKTPKDTVIRHADATLNIAPSGIRSDPVHADIVDLGNIAGQGSMGKDGQLDFRMLVKLDQAVTGGGQGGQGIGGLLGNSGAGRLLGGVLGGASAQGIGVHVTGTASAPSFKIDPTAVTGLLKAGLAGSKNTGSPAMGTGTSSKSTSKKDVLNGLLQGALGSKKGH</sequence>
<evidence type="ECO:0000313" key="3">
    <source>
        <dbReference type="EMBL" id="GGY18051.1"/>
    </source>
</evidence>
<comment type="caution">
    <text evidence="3">The sequence shown here is derived from an EMBL/GenBank/DDBJ whole genome shotgun (WGS) entry which is preliminary data.</text>
</comment>
<dbReference type="PANTHER" id="PTHR30441">
    <property type="entry name" value="DUF748 DOMAIN-CONTAINING PROTEIN"/>
    <property type="match status" value="1"/>
</dbReference>
<keyword evidence="2" id="KW-1133">Transmembrane helix</keyword>
<feature type="region of interest" description="Disordered" evidence="1">
    <location>
        <begin position="539"/>
        <end position="559"/>
    </location>
</feature>
<feature type="transmembrane region" description="Helical" evidence="2">
    <location>
        <begin position="5"/>
        <end position="26"/>
    </location>
</feature>